<dbReference type="OrthoDB" id="5594612at2759"/>
<evidence type="ECO:0000256" key="1">
    <source>
        <dbReference type="SAM" id="Coils"/>
    </source>
</evidence>
<dbReference type="InterPro" id="IPR037470">
    <property type="entry name" value="IVY1"/>
</dbReference>
<organism evidence="4 5">
    <name type="scientific">Paraglomus occultum</name>
    <dbReference type="NCBI Taxonomy" id="144539"/>
    <lineage>
        <taxon>Eukaryota</taxon>
        <taxon>Fungi</taxon>
        <taxon>Fungi incertae sedis</taxon>
        <taxon>Mucoromycota</taxon>
        <taxon>Glomeromycotina</taxon>
        <taxon>Glomeromycetes</taxon>
        <taxon>Paraglomerales</taxon>
        <taxon>Paraglomeraceae</taxon>
        <taxon>Paraglomus</taxon>
    </lineage>
</organism>
<evidence type="ECO:0000313" key="5">
    <source>
        <dbReference type="Proteomes" id="UP000789572"/>
    </source>
</evidence>
<dbReference type="EMBL" id="CAJVPJ010000387">
    <property type="protein sequence ID" value="CAG8519185.1"/>
    <property type="molecule type" value="Genomic_DNA"/>
</dbReference>
<feature type="coiled-coil region" evidence="1">
    <location>
        <begin position="140"/>
        <end position="192"/>
    </location>
</feature>
<protein>
    <submittedName>
        <fullName evidence="4">2108_t:CDS:1</fullName>
    </submittedName>
</protein>
<dbReference type="PANTHER" id="PTHR38407">
    <property type="entry name" value="PROTEIN IVY1"/>
    <property type="match status" value="1"/>
</dbReference>
<proteinExistence type="predicted"/>
<accession>A0A9N9F9L2</accession>
<dbReference type="GO" id="GO:0007009">
    <property type="term" value="P:plasma membrane organization"/>
    <property type="evidence" value="ECO:0007669"/>
    <property type="project" value="InterPro"/>
</dbReference>
<dbReference type="PANTHER" id="PTHR38407:SF1">
    <property type="entry name" value="PROTEIN IVY1"/>
    <property type="match status" value="1"/>
</dbReference>
<evidence type="ECO:0000256" key="2">
    <source>
        <dbReference type="SAM" id="MobiDB-lite"/>
    </source>
</evidence>
<dbReference type="InterPro" id="IPR027267">
    <property type="entry name" value="AH/BAR_dom_sf"/>
</dbReference>
<dbReference type="Pfam" id="PF08397">
    <property type="entry name" value="IMD"/>
    <property type="match status" value="1"/>
</dbReference>
<dbReference type="GO" id="GO:0005543">
    <property type="term" value="F:phospholipid binding"/>
    <property type="evidence" value="ECO:0007669"/>
    <property type="project" value="InterPro"/>
</dbReference>
<feature type="compositionally biased region" description="Basic and acidic residues" evidence="2">
    <location>
        <begin position="390"/>
        <end position="400"/>
    </location>
</feature>
<evidence type="ECO:0000313" key="4">
    <source>
        <dbReference type="EMBL" id="CAG8519185.1"/>
    </source>
</evidence>
<dbReference type="Gene3D" id="1.20.1270.60">
    <property type="entry name" value="Arfaptin homology (AH) domain/BAR domain"/>
    <property type="match status" value="1"/>
</dbReference>
<name>A0A9N9F9L2_9GLOM</name>
<keyword evidence="1" id="KW-0175">Coiled coil</keyword>
<dbReference type="GO" id="GO:0042144">
    <property type="term" value="P:vacuole fusion, non-autophagic"/>
    <property type="evidence" value="ECO:0007669"/>
    <property type="project" value="InterPro"/>
</dbReference>
<keyword evidence="5" id="KW-1185">Reference proteome</keyword>
<dbReference type="AlphaFoldDB" id="A0A9N9F9L2"/>
<comment type="caution">
    <text evidence="4">The sequence shown here is derived from an EMBL/GenBank/DDBJ whole genome shotgun (WGS) entry which is preliminary data.</text>
</comment>
<sequence length="431" mass="47801">MYKFSAPNSPGLSPTLSARTTTSYAPSIRTIDIFDPVVVLSRADIRASIDAYEQLLSAAKIYRNQLIALSQATAGFGQALERMARCKGALEAGPGLQAAAGLHYLMSNHQQVLSDSFYKKFEIPLLENLDAHKAAIIANEESYDKTLVEMSKKIKETEAENLRIGRRKQRDLSQFRKALRDLTQQVEQLDILKSEYYHQTLEQEQNNLNFILSKVATIVRAEVDIHERVYTKGLADPLLEAMTSQGPDPFSAHPESSEIFTVLPAPIINNLAPEINNIADFSTEENFYAVRAHAQLPTNQEDKHIMTRDQLLNGVTNNQSTSNSSGYEPNATAISIKLPTESDTLSTNQRSTQLKQQLDYIPEDAEISHSLENNHAVPIAPNNDSSQTLEAKDSESDMTPKDNTILSINLESTSTASMEQSTSNQLTTVEE</sequence>
<gene>
    <name evidence="4" type="ORF">POCULU_LOCUS3478</name>
</gene>
<dbReference type="GO" id="GO:0000329">
    <property type="term" value="C:fungal-type vacuole membrane"/>
    <property type="evidence" value="ECO:0007669"/>
    <property type="project" value="InterPro"/>
</dbReference>
<reference evidence="4" key="1">
    <citation type="submission" date="2021-06" db="EMBL/GenBank/DDBJ databases">
        <authorList>
            <person name="Kallberg Y."/>
            <person name="Tangrot J."/>
            <person name="Rosling A."/>
        </authorList>
    </citation>
    <scope>NUCLEOTIDE SEQUENCE</scope>
    <source>
        <strain evidence="4">IA702</strain>
    </source>
</reference>
<evidence type="ECO:0000259" key="3">
    <source>
        <dbReference type="Pfam" id="PF08397"/>
    </source>
</evidence>
<dbReference type="SUPFAM" id="SSF103657">
    <property type="entry name" value="BAR/IMD domain-like"/>
    <property type="match status" value="1"/>
</dbReference>
<feature type="region of interest" description="Disordered" evidence="2">
    <location>
        <begin position="375"/>
        <end position="431"/>
    </location>
</feature>
<dbReference type="InterPro" id="IPR013606">
    <property type="entry name" value="I-BAR_dom"/>
</dbReference>
<feature type="domain" description="IMD" evidence="3">
    <location>
        <begin position="51"/>
        <end position="229"/>
    </location>
</feature>
<feature type="compositionally biased region" description="Polar residues" evidence="2">
    <location>
        <begin position="401"/>
        <end position="431"/>
    </location>
</feature>
<dbReference type="Proteomes" id="UP000789572">
    <property type="component" value="Unassembled WGS sequence"/>
</dbReference>